<evidence type="ECO:0000256" key="5">
    <source>
        <dbReference type="ARBA" id="ARBA00023180"/>
    </source>
</evidence>
<proteinExistence type="inferred from homology"/>
<organism evidence="7 8">
    <name type="scientific">Symbiodinium natans</name>
    <dbReference type="NCBI Taxonomy" id="878477"/>
    <lineage>
        <taxon>Eukaryota</taxon>
        <taxon>Sar</taxon>
        <taxon>Alveolata</taxon>
        <taxon>Dinophyceae</taxon>
        <taxon>Suessiales</taxon>
        <taxon>Symbiodiniaceae</taxon>
        <taxon>Symbiodinium</taxon>
    </lineage>
</organism>
<keyword evidence="3 6" id="KW-0732">Signal</keyword>
<dbReference type="EMBL" id="CAJNDS010002247">
    <property type="protein sequence ID" value="CAE7391486.1"/>
    <property type="molecule type" value="Genomic_DNA"/>
</dbReference>
<comment type="similarity">
    <text evidence="1">Belongs to the peptidase S28 family.</text>
</comment>
<dbReference type="PANTHER" id="PTHR11010:SF38">
    <property type="entry name" value="LYSOSOMAL PRO-X CARBOXYPEPTIDASE"/>
    <property type="match status" value="1"/>
</dbReference>
<evidence type="ECO:0000313" key="7">
    <source>
        <dbReference type="EMBL" id="CAE7391486.1"/>
    </source>
</evidence>
<dbReference type="Pfam" id="PF05577">
    <property type="entry name" value="Peptidase_S28"/>
    <property type="match status" value="1"/>
</dbReference>
<keyword evidence="8" id="KW-1185">Reference proteome</keyword>
<dbReference type="AlphaFoldDB" id="A0A812QKE2"/>
<dbReference type="InterPro" id="IPR029058">
    <property type="entry name" value="AB_hydrolase_fold"/>
</dbReference>
<dbReference type="SUPFAM" id="SSF53474">
    <property type="entry name" value="alpha/beta-Hydrolases"/>
    <property type="match status" value="1"/>
</dbReference>
<gene>
    <name evidence="7" type="primary">PRCP</name>
    <name evidence="7" type="ORF">SNAT2548_LOCUS21337</name>
</gene>
<dbReference type="Proteomes" id="UP000604046">
    <property type="component" value="Unassembled WGS sequence"/>
</dbReference>
<dbReference type="Gene3D" id="1.20.120.980">
    <property type="entry name" value="Serine carboxypeptidase S28, SKS domain"/>
    <property type="match status" value="1"/>
</dbReference>
<evidence type="ECO:0000256" key="6">
    <source>
        <dbReference type="SAM" id="SignalP"/>
    </source>
</evidence>
<evidence type="ECO:0000256" key="1">
    <source>
        <dbReference type="ARBA" id="ARBA00011079"/>
    </source>
</evidence>
<protein>
    <submittedName>
        <fullName evidence="7">PRCP protein</fullName>
    </submittedName>
</protein>
<dbReference type="OrthoDB" id="1735038at2759"/>
<keyword evidence="2" id="KW-0645">Protease</keyword>
<keyword evidence="4" id="KW-0378">Hydrolase</keyword>
<sequence length="626" mass="68574">MSPLLCLSLLLTSLALGGANEELSDGSCALSLRAERQSPPIPLQSLRGPKIEAAEGYHQVAQVRRSKGDDMPSTKDCRWVLFEQPLSHFDPTNVTFQQRVCIYDGYVDGDGGPIFFYTGNEAAVDLYVNNTGLMWELGKEMGALLVFAEHRYFGESSPTLTGTSACLKYLTLDEALADFAKVAWNLTHVATEDGSYVAPTSKIVTFGGSYGARLSATMRLKYPHLISGAIASSMVVNQMVDTPKEEWGNFWSWVRKGMDLVPHCGDGMVAATLVLWDAYSNSKASLIAPALNAAMPGLCRPLEKDTDMFYLNAALQSRLETLAQSSFPFESDYMTVGGYMENPIVLPPFPLQAICEKFNEAAAGVTITGDMDQLIYTMTMNGLTVEADWSDTKSNYSAEEFSNSGLPELMAAILEAQISMWGEDPSADYLCPESKKASKASAPSSLSESASMQGPADVCTKEIEDAEAWQVLVVNDLNYAVFAPPTGLIYAAPPTLGWERDWTVQQQIAGKEASAESQVLKWATEEGLPGARPGKIDLHANDFKFSLKSMVREMSNVFFTVGELDPWGGSGLTKDMALQNPSNRFAEIKRGGHHVDTFFSTDQDYEELRQVREDEKQFIKDIIDGK</sequence>
<accession>A0A812QKE2</accession>
<dbReference type="GO" id="GO:0006508">
    <property type="term" value="P:proteolysis"/>
    <property type="evidence" value="ECO:0007669"/>
    <property type="project" value="UniProtKB-KW"/>
</dbReference>
<dbReference type="Gene3D" id="3.40.50.1820">
    <property type="entry name" value="alpha/beta hydrolase"/>
    <property type="match status" value="2"/>
</dbReference>
<comment type="caution">
    <text evidence="7">The sequence shown here is derived from an EMBL/GenBank/DDBJ whole genome shotgun (WGS) entry which is preliminary data.</text>
</comment>
<dbReference type="GO" id="GO:0070008">
    <property type="term" value="F:serine-type exopeptidase activity"/>
    <property type="evidence" value="ECO:0007669"/>
    <property type="project" value="InterPro"/>
</dbReference>
<dbReference type="GO" id="GO:0008239">
    <property type="term" value="F:dipeptidyl-peptidase activity"/>
    <property type="evidence" value="ECO:0007669"/>
    <property type="project" value="TreeGrafter"/>
</dbReference>
<dbReference type="PANTHER" id="PTHR11010">
    <property type="entry name" value="PROTEASE S28 PRO-X CARBOXYPEPTIDASE-RELATED"/>
    <property type="match status" value="1"/>
</dbReference>
<evidence type="ECO:0000256" key="3">
    <source>
        <dbReference type="ARBA" id="ARBA00022729"/>
    </source>
</evidence>
<feature type="signal peptide" evidence="6">
    <location>
        <begin position="1"/>
        <end position="19"/>
    </location>
</feature>
<feature type="chain" id="PRO_5033044850" evidence="6">
    <location>
        <begin position="20"/>
        <end position="626"/>
    </location>
</feature>
<dbReference type="InterPro" id="IPR042269">
    <property type="entry name" value="Ser_carbopepase_S28_SKS"/>
</dbReference>
<keyword evidence="5" id="KW-0325">Glycoprotein</keyword>
<reference evidence="7" key="1">
    <citation type="submission" date="2021-02" db="EMBL/GenBank/DDBJ databases">
        <authorList>
            <person name="Dougan E. K."/>
            <person name="Rhodes N."/>
            <person name="Thang M."/>
            <person name="Chan C."/>
        </authorList>
    </citation>
    <scope>NUCLEOTIDE SEQUENCE</scope>
</reference>
<evidence type="ECO:0000256" key="4">
    <source>
        <dbReference type="ARBA" id="ARBA00022801"/>
    </source>
</evidence>
<dbReference type="InterPro" id="IPR008758">
    <property type="entry name" value="Peptidase_S28"/>
</dbReference>
<name>A0A812QKE2_9DINO</name>
<evidence type="ECO:0000256" key="2">
    <source>
        <dbReference type="ARBA" id="ARBA00022670"/>
    </source>
</evidence>
<evidence type="ECO:0000313" key="8">
    <source>
        <dbReference type="Proteomes" id="UP000604046"/>
    </source>
</evidence>